<protein>
    <recommendedName>
        <fullName evidence="5">Tetratricopeptide repeat protein</fullName>
    </recommendedName>
</protein>
<dbReference type="InterPro" id="IPR019734">
    <property type="entry name" value="TPR_rpt"/>
</dbReference>
<comment type="caution">
    <text evidence="3">The sequence shown here is derived from an EMBL/GenBank/DDBJ whole genome shotgun (WGS) entry which is preliminary data.</text>
</comment>
<dbReference type="SUPFAM" id="SSF48452">
    <property type="entry name" value="TPR-like"/>
    <property type="match status" value="1"/>
</dbReference>
<evidence type="ECO:0000256" key="2">
    <source>
        <dbReference type="SAM" id="SignalP"/>
    </source>
</evidence>
<feature type="chain" id="PRO_5045326855" description="Tetratricopeptide repeat protein" evidence="2">
    <location>
        <begin position="22"/>
        <end position="298"/>
    </location>
</feature>
<sequence>MKPKLLLITFLSSCLLNATSAQDFKNRFKETFPKGNSDSTLSLLNQWRKAAPNDPEFYVYAYNFYAQEGLKPVLSLTTDKRSADGFEIKDKDNKTAAYLGTTNRYNETLINKGFNYIDTGISKYPDRLDMRFGKVYILGRIKNYKLFTQEIINAVNYGETINLKWAWTDGKPLDDSKKFMLATIQEYVVQMFNEGDQYMNNIKSIAQTILKYHPDHIESLSNLAISYIVNNDYKNALPPLLKAEKLNPQDYIVLNNIAYSYSLLNDKPNAIKYYELVIKYGDEENKKVATEKINQLKK</sequence>
<dbReference type="Proteomes" id="UP001204376">
    <property type="component" value="Unassembled WGS sequence"/>
</dbReference>
<evidence type="ECO:0008006" key="5">
    <source>
        <dbReference type="Google" id="ProtNLM"/>
    </source>
</evidence>
<name>A0ABT1T8H2_9SPHI</name>
<dbReference type="EMBL" id="JANHOH010000010">
    <property type="protein sequence ID" value="MCQ6960916.1"/>
    <property type="molecule type" value="Genomic_DNA"/>
</dbReference>
<feature type="signal peptide" evidence="2">
    <location>
        <begin position="1"/>
        <end position="21"/>
    </location>
</feature>
<keyword evidence="4" id="KW-1185">Reference proteome</keyword>
<feature type="repeat" description="TPR" evidence="1">
    <location>
        <begin position="217"/>
        <end position="250"/>
    </location>
</feature>
<evidence type="ECO:0000313" key="3">
    <source>
        <dbReference type="EMBL" id="MCQ6960916.1"/>
    </source>
</evidence>
<proteinExistence type="predicted"/>
<dbReference type="SMART" id="SM00028">
    <property type="entry name" value="TPR"/>
    <property type="match status" value="2"/>
</dbReference>
<dbReference type="Gene3D" id="1.25.40.10">
    <property type="entry name" value="Tetratricopeptide repeat domain"/>
    <property type="match status" value="1"/>
</dbReference>
<evidence type="ECO:0000313" key="4">
    <source>
        <dbReference type="Proteomes" id="UP001204376"/>
    </source>
</evidence>
<dbReference type="PROSITE" id="PS50005">
    <property type="entry name" value="TPR"/>
    <property type="match status" value="1"/>
</dbReference>
<dbReference type="RefSeq" id="WP_256541087.1">
    <property type="nucleotide sequence ID" value="NZ_JANHOH010000010.1"/>
</dbReference>
<reference evidence="3 4" key="1">
    <citation type="submission" date="2022-07" db="EMBL/GenBank/DDBJ databases">
        <title>Mucilaginibacter sp. JC4.</title>
        <authorList>
            <person name="Le V."/>
            <person name="Ko S.-R."/>
            <person name="Ahn C.-Y."/>
            <person name="Oh H.-M."/>
        </authorList>
    </citation>
    <scope>NUCLEOTIDE SEQUENCE [LARGE SCALE GENOMIC DNA]</scope>
    <source>
        <strain evidence="3 4">JC4</strain>
    </source>
</reference>
<gene>
    <name evidence="3" type="ORF">NPE20_23250</name>
</gene>
<accession>A0ABT1T8H2</accession>
<keyword evidence="2" id="KW-0732">Signal</keyword>
<organism evidence="3 4">
    <name type="scientific">Mucilaginibacter aquariorum</name>
    <dbReference type="NCBI Taxonomy" id="2967225"/>
    <lineage>
        <taxon>Bacteria</taxon>
        <taxon>Pseudomonadati</taxon>
        <taxon>Bacteroidota</taxon>
        <taxon>Sphingobacteriia</taxon>
        <taxon>Sphingobacteriales</taxon>
        <taxon>Sphingobacteriaceae</taxon>
        <taxon>Mucilaginibacter</taxon>
    </lineage>
</organism>
<dbReference type="InterPro" id="IPR011990">
    <property type="entry name" value="TPR-like_helical_dom_sf"/>
</dbReference>
<keyword evidence="1" id="KW-0802">TPR repeat</keyword>
<evidence type="ECO:0000256" key="1">
    <source>
        <dbReference type="PROSITE-ProRule" id="PRU00339"/>
    </source>
</evidence>